<comment type="caution">
    <text evidence="2">The sequence shown here is derived from an EMBL/GenBank/DDBJ whole genome shotgun (WGS) entry which is preliminary data.</text>
</comment>
<protein>
    <submittedName>
        <fullName evidence="2">Nucleic-acid-binding protein from mobile element jockey</fullName>
    </submittedName>
</protein>
<proteinExistence type="predicted"/>
<dbReference type="OrthoDB" id="6371827at2759"/>
<gene>
    <name evidence="2" type="primary">gag_2</name>
    <name evidence="2" type="ORF">GWK47_042934</name>
</gene>
<feature type="compositionally biased region" description="Low complexity" evidence="1">
    <location>
        <begin position="363"/>
        <end position="394"/>
    </location>
</feature>
<feature type="region of interest" description="Disordered" evidence="1">
    <location>
        <begin position="272"/>
        <end position="394"/>
    </location>
</feature>
<feature type="compositionally biased region" description="Low complexity" evidence="1">
    <location>
        <begin position="19"/>
        <end position="33"/>
    </location>
</feature>
<dbReference type="EMBL" id="JACEEZ010008424">
    <property type="protein sequence ID" value="KAG0723288.1"/>
    <property type="molecule type" value="Genomic_DNA"/>
</dbReference>
<evidence type="ECO:0000256" key="1">
    <source>
        <dbReference type="SAM" id="MobiDB-lite"/>
    </source>
</evidence>
<organism evidence="2 3">
    <name type="scientific">Chionoecetes opilio</name>
    <name type="common">Atlantic snow crab</name>
    <name type="synonym">Cancer opilio</name>
    <dbReference type="NCBI Taxonomy" id="41210"/>
    <lineage>
        <taxon>Eukaryota</taxon>
        <taxon>Metazoa</taxon>
        <taxon>Ecdysozoa</taxon>
        <taxon>Arthropoda</taxon>
        <taxon>Crustacea</taxon>
        <taxon>Multicrustacea</taxon>
        <taxon>Malacostraca</taxon>
        <taxon>Eumalacostraca</taxon>
        <taxon>Eucarida</taxon>
        <taxon>Decapoda</taxon>
        <taxon>Pleocyemata</taxon>
        <taxon>Brachyura</taxon>
        <taxon>Eubrachyura</taxon>
        <taxon>Majoidea</taxon>
        <taxon>Majidae</taxon>
        <taxon>Chionoecetes</taxon>
    </lineage>
</organism>
<evidence type="ECO:0000313" key="3">
    <source>
        <dbReference type="Proteomes" id="UP000770661"/>
    </source>
</evidence>
<feature type="region of interest" description="Disordered" evidence="1">
    <location>
        <begin position="1"/>
        <end position="38"/>
    </location>
</feature>
<sequence>MPPDEDGRQPAAEHMDATSSASKRSRSPSPSSAEGLRSFINPGKVSRAVFGSVFGKKFVSSTLTITGAGRGIKFEVANLDKLAQPPESVTTLGEWSVKCWVASDDDPTYMFGRIFAIAPEMTNDEILAGLTVLDGSSSVIVSALRLPTTVRDGESEANMAIRVKFRGPLPDRVSLDNAVYRVRPHTLPVLRCTRCFLFGHGNATCNMQIRCGSCSGFHVAEGCARPVYCLFCGGDHRPTYKQCPAYLQAVQVQLLQHDPTCSISDVKRKLRGIHPGTFRPRGPPVQELSSPTRHLPCPPAPGPTHACQPAPRPDPTNPLSPSVNVVQLAAGCSTPTRPPTISGSPSPKPQRRQQSPRHHNPQRRAQLPAAQQPLPSLGSASLAPPSPSQAQHASGFAWGNTVADRAAAEAHSLPSPIDMTDLLTNLQTTCNRHWDTELTDALQYTSLGRIRHDTRHQWWTHSPSRALDTAVTRLRIGHTRLNSHLHKLGMTDDPHCPWCPTYLDTPEHLLLQCPRHHSHRSALLQSLSPLLLRRSTLADLLGGSPDPGLAFKILKHTRTFLHKSSQLQRI</sequence>
<dbReference type="Proteomes" id="UP000770661">
    <property type="component" value="Unassembled WGS sequence"/>
</dbReference>
<keyword evidence="3" id="KW-1185">Reference proteome</keyword>
<accession>A0A8J5CJK1</accession>
<feature type="compositionally biased region" description="Basic and acidic residues" evidence="1">
    <location>
        <begin position="1"/>
        <end position="16"/>
    </location>
</feature>
<reference evidence="2" key="1">
    <citation type="submission" date="2020-07" db="EMBL/GenBank/DDBJ databases">
        <title>The High-quality genome of the commercially important snow crab, Chionoecetes opilio.</title>
        <authorList>
            <person name="Jeong J.-H."/>
            <person name="Ryu S."/>
        </authorList>
    </citation>
    <scope>NUCLEOTIDE SEQUENCE</scope>
    <source>
        <strain evidence="2">MADBK_172401_WGS</strain>
        <tissue evidence="2">Digestive gland</tissue>
    </source>
</reference>
<name>A0A8J5CJK1_CHIOP</name>
<feature type="compositionally biased region" description="Basic residues" evidence="1">
    <location>
        <begin position="349"/>
        <end position="362"/>
    </location>
</feature>
<evidence type="ECO:0000313" key="2">
    <source>
        <dbReference type="EMBL" id="KAG0723288.1"/>
    </source>
</evidence>
<dbReference type="AlphaFoldDB" id="A0A8J5CJK1"/>